<gene>
    <name evidence="1" type="ORF">OM960_23695</name>
</gene>
<dbReference type="EMBL" id="JAPDOG010000047">
    <property type="protein sequence ID" value="MCW3784526.1"/>
    <property type="molecule type" value="Genomic_DNA"/>
</dbReference>
<evidence type="ECO:0000313" key="2">
    <source>
        <dbReference type="Proteomes" id="UP001207582"/>
    </source>
</evidence>
<organism evidence="1 2">
    <name type="scientific">Defluviimonas salinarum</name>
    <dbReference type="NCBI Taxonomy" id="2992147"/>
    <lineage>
        <taxon>Bacteria</taxon>
        <taxon>Pseudomonadati</taxon>
        <taxon>Pseudomonadota</taxon>
        <taxon>Alphaproteobacteria</taxon>
        <taxon>Rhodobacterales</taxon>
        <taxon>Paracoccaceae</taxon>
        <taxon>Albidovulum</taxon>
    </lineage>
</organism>
<comment type="caution">
    <text evidence="1">The sequence shown here is derived from an EMBL/GenBank/DDBJ whole genome shotgun (WGS) entry which is preliminary data.</text>
</comment>
<dbReference type="RefSeq" id="WP_264773716.1">
    <property type="nucleotide sequence ID" value="NZ_JAPDOG010000047.1"/>
</dbReference>
<protein>
    <submittedName>
        <fullName evidence="1">Uncharacterized protein</fullName>
    </submittedName>
</protein>
<accession>A0ABT3JA29</accession>
<sequence length="147" mass="14391">MTDYRNAPLVPIAAPGRASGVTALARIGHLRSDMPALAGAALAIVAPARISPAAGVTGTVFSLIPPLIEGAPRPSVSLTVLTLGGVDVRDQVVAGRFTAPSAGALLATWTAANGLAEPVTATAAAVVADYAAGAFSGAFSAAFDRAG</sequence>
<evidence type="ECO:0000313" key="1">
    <source>
        <dbReference type="EMBL" id="MCW3784526.1"/>
    </source>
</evidence>
<dbReference type="Proteomes" id="UP001207582">
    <property type="component" value="Unassembled WGS sequence"/>
</dbReference>
<keyword evidence="2" id="KW-1185">Reference proteome</keyword>
<name>A0ABT3JA29_9RHOB</name>
<proteinExistence type="predicted"/>
<reference evidence="1 2" key="1">
    <citation type="submission" date="2022-10" db="EMBL/GenBank/DDBJ databases">
        <title>Defluviimonas sp. CAU 1641 isolated from mud.</title>
        <authorList>
            <person name="Kim W."/>
        </authorList>
    </citation>
    <scope>NUCLEOTIDE SEQUENCE [LARGE SCALE GENOMIC DNA]</scope>
    <source>
        <strain evidence="1 2">CAU 1641</strain>
    </source>
</reference>